<protein>
    <submittedName>
        <fullName evidence="1">Uncharacterized protein</fullName>
    </submittedName>
</protein>
<dbReference type="RefSeq" id="WP_162180461.1">
    <property type="nucleotide sequence ID" value="NZ_CBCSIN010000007.1"/>
</dbReference>
<reference evidence="1 2" key="1">
    <citation type="submission" date="2016-10" db="EMBL/GenBank/DDBJ databases">
        <authorList>
            <person name="Varghese N."/>
            <person name="Submissions S."/>
        </authorList>
    </citation>
    <scope>NUCLEOTIDE SEQUENCE [LARGE SCALE GENOMIC DNA]</scope>
    <source>
        <strain evidence="1 2">CGMCC 1.6853</strain>
    </source>
</reference>
<dbReference type="EMBL" id="FMUT01000009">
    <property type="protein sequence ID" value="SCZ00605.1"/>
    <property type="molecule type" value="Genomic_DNA"/>
</dbReference>
<dbReference type="Proteomes" id="UP000183031">
    <property type="component" value="Unassembled WGS sequence"/>
</dbReference>
<keyword evidence="2" id="KW-1185">Reference proteome</keyword>
<gene>
    <name evidence="1" type="ORF">SAMN02927935_03472</name>
</gene>
<evidence type="ECO:0000313" key="1">
    <source>
        <dbReference type="EMBL" id="SCZ00605.1"/>
    </source>
</evidence>
<accession>A0A1G5KIZ9</accession>
<sequence>MWFILESLPAMPLAALHEAGDELIAGLRQMMPGVTLEQRLIGCAS</sequence>
<organism evidence="1 2">
    <name type="scientific">Serratia nematodiphila</name>
    <dbReference type="NCBI Taxonomy" id="458197"/>
    <lineage>
        <taxon>Bacteria</taxon>
        <taxon>Pseudomonadati</taxon>
        <taxon>Pseudomonadota</taxon>
        <taxon>Gammaproteobacteria</taxon>
        <taxon>Enterobacterales</taxon>
        <taxon>Yersiniaceae</taxon>
        <taxon>Serratia</taxon>
    </lineage>
</organism>
<evidence type="ECO:0000313" key="2">
    <source>
        <dbReference type="Proteomes" id="UP000183031"/>
    </source>
</evidence>
<comment type="caution">
    <text evidence="1">The sequence shown here is derived from an EMBL/GenBank/DDBJ whole genome shotgun (WGS) entry which is preliminary data.</text>
</comment>
<name>A0A1G5KIZ9_9GAMM</name>
<proteinExistence type="predicted"/>